<dbReference type="InterPro" id="IPR029069">
    <property type="entry name" value="HotDog_dom_sf"/>
</dbReference>
<feature type="domain" description="N-acetyltransferase" evidence="3">
    <location>
        <begin position="152"/>
        <end position="293"/>
    </location>
</feature>
<dbReference type="Gene3D" id="3.40.630.30">
    <property type="match status" value="1"/>
</dbReference>
<evidence type="ECO:0000259" key="3">
    <source>
        <dbReference type="PROSITE" id="PS51186"/>
    </source>
</evidence>
<dbReference type="Proteomes" id="UP001246372">
    <property type="component" value="Unassembled WGS sequence"/>
</dbReference>
<dbReference type="Gene3D" id="3.10.129.10">
    <property type="entry name" value="Hotdog Thioesterase"/>
    <property type="match status" value="1"/>
</dbReference>
<dbReference type="PANTHER" id="PTHR31793:SF27">
    <property type="entry name" value="NOVEL THIOESTERASE SUPERFAMILY DOMAIN AND SAPOSIN A-TYPE DOMAIN CONTAINING PROTEIN (0610012H03RIK)"/>
    <property type="match status" value="1"/>
</dbReference>
<dbReference type="CDD" id="cd04301">
    <property type="entry name" value="NAT_SF"/>
    <property type="match status" value="1"/>
</dbReference>
<comment type="caution">
    <text evidence="4">The sequence shown here is derived from an EMBL/GenBank/DDBJ whole genome shotgun (WGS) entry which is preliminary data.</text>
</comment>
<organism evidence="4 5">
    <name type="scientific">Roseateles aquae</name>
    <dbReference type="NCBI Taxonomy" id="3077235"/>
    <lineage>
        <taxon>Bacteria</taxon>
        <taxon>Pseudomonadati</taxon>
        <taxon>Pseudomonadota</taxon>
        <taxon>Betaproteobacteria</taxon>
        <taxon>Burkholderiales</taxon>
        <taxon>Sphaerotilaceae</taxon>
        <taxon>Roseateles</taxon>
    </lineage>
</organism>
<gene>
    <name evidence="4" type="ORF">RQP53_00195</name>
</gene>
<dbReference type="InterPro" id="IPR016181">
    <property type="entry name" value="Acyl_CoA_acyltransferase"/>
</dbReference>
<dbReference type="EC" id="3.1.2.-" evidence="4"/>
<comment type="similarity">
    <text evidence="1">Belongs to the 4-hydroxybenzoyl-CoA thioesterase family.</text>
</comment>
<name>A0ABU3P5Y8_9BURK</name>
<dbReference type="PROSITE" id="PS51186">
    <property type="entry name" value="GNAT"/>
    <property type="match status" value="1"/>
</dbReference>
<dbReference type="NCBIfam" id="TIGR00051">
    <property type="entry name" value="YbgC/FadM family acyl-CoA thioesterase"/>
    <property type="match status" value="1"/>
</dbReference>
<dbReference type="PANTHER" id="PTHR31793">
    <property type="entry name" value="4-HYDROXYBENZOYL-COA THIOESTERASE FAMILY MEMBER"/>
    <property type="match status" value="1"/>
</dbReference>
<dbReference type="CDD" id="cd00586">
    <property type="entry name" value="4HBT"/>
    <property type="match status" value="1"/>
</dbReference>
<dbReference type="Pfam" id="PF13673">
    <property type="entry name" value="Acetyltransf_10"/>
    <property type="match status" value="1"/>
</dbReference>
<accession>A0ABU3P5Y8</accession>
<reference evidence="4" key="1">
    <citation type="submission" date="2023-09" db="EMBL/GenBank/DDBJ databases">
        <title>Paucibacter sp. APW11 Genome sequencing and assembly.</title>
        <authorList>
            <person name="Kim I."/>
        </authorList>
    </citation>
    <scope>NUCLEOTIDE SEQUENCE</scope>
    <source>
        <strain evidence="4">APW11</strain>
    </source>
</reference>
<dbReference type="SUPFAM" id="SSF55729">
    <property type="entry name" value="Acyl-CoA N-acyltransferases (Nat)"/>
    <property type="match status" value="1"/>
</dbReference>
<keyword evidence="5" id="KW-1185">Reference proteome</keyword>
<dbReference type="GO" id="GO:0016787">
    <property type="term" value="F:hydrolase activity"/>
    <property type="evidence" value="ECO:0007669"/>
    <property type="project" value="UniProtKB-KW"/>
</dbReference>
<evidence type="ECO:0000256" key="1">
    <source>
        <dbReference type="ARBA" id="ARBA00005953"/>
    </source>
</evidence>
<evidence type="ECO:0000256" key="2">
    <source>
        <dbReference type="ARBA" id="ARBA00022801"/>
    </source>
</evidence>
<dbReference type="RefSeq" id="WP_315647906.1">
    <property type="nucleotide sequence ID" value="NZ_JAVXZY010000001.1"/>
</dbReference>
<dbReference type="Pfam" id="PF03061">
    <property type="entry name" value="4HBT"/>
    <property type="match status" value="1"/>
</dbReference>
<dbReference type="InterPro" id="IPR006684">
    <property type="entry name" value="YbgC/YbaW"/>
</dbReference>
<proteinExistence type="inferred from homology"/>
<sequence length="293" mass="32381">MTTATAESTVPRRVEYRFFERLRVRWAEIDAQHIVFNGHYLSYFDAAVGGYWRALALPYADTMKSLGGDLFVRKATLEYLGSARYDDQLDIGVRCERVGNSSLLVRCAVFRGETLLVHGELVYVFADAAGSQTVPEALRRALLGFEAGEAMVEVRLGAWAELGQDAGHIRQTVFVEEQNIPAEMEWDAGDSACLHAVAYNRMGRALATGRLLEHVPGVAKIGRMAVLSSMRGSGVGREVLEALMRAGRQQGYREVLLHAQISAVGFYLRAGFVQRGPQFEEAGIVHVEMVRAL</sequence>
<dbReference type="EMBL" id="JAVXZY010000001">
    <property type="protein sequence ID" value="MDT8997687.1"/>
    <property type="molecule type" value="Genomic_DNA"/>
</dbReference>
<dbReference type="InterPro" id="IPR000182">
    <property type="entry name" value="GNAT_dom"/>
</dbReference>
<dbReference type="InterPro" id="IPR050563">
    <property type="entry name" value="4-hydroxybenzoyl-CoA_TE"/>
</dbReference>
<evidence type="ECO:0000313" key="5">
    <source>
        <dbReference type="Proteomes" id="UP001246372"/>
    </source>
</evidence>
<keyword evidence="2 4" id="KW-0378">Hydrolase</keyword>
<evidence type="ECO:0000313" key="4">
    <source>
        <dbReference type="EMBL" id="MDT8997687.1"/>
    </source>
</evidence>
<dbReference type="SUPFAM" id="SSF54637">
    <property type="entry name" value="Thioesterase/thiol ester dehydrase-isomerase"/>
    <property type="match status" value="1"/>
</dbReference>
<protein>
    <submittedName>
        <fullName evidence="4">YbgC/FadM family acyl-CoA thioesterase</fullName>
        <ecNumber evidence="4">3.1.2.-</ecNumber>
    </submittedName>
</protein>
<dbReference type="InterPro" id="IPR006683">
    <property type="entry name" value="Thioestr_dom"/>
</dbReference>